<dbReference type="VEuPathDB" id="PlasmoDB:PVX_120840"/>
<sequence length="337" mass="39301">MTGYYEQLKAKYPFLGPLDINDFDEENLDGLEAVDLKPICDEYLKEESLENQIEKYDICKKFIRNFLHLYTQDRKIGHYHCVCLAIWLYNKAVSSNISLDFIHEMYLNFGNAPEILPNVESCDYDQFEIIKNDPDKIRKFFYFTISSEEIKEAIKLGKSYPYRQALIEYINDCVKVYETHIGKCDTKEFNDILCDELYYFEVVYDEIKRELSESDYQISSLQSTPEESIQKFSLKVEENALPPRDSDVQADGEIAPGGMSTSKIVTMGSLISVPAVTFYVFKFSPLKHWLRGNTKNKNRLSSDIGELTEKLQNDFEKEYLKSDDSQLHIGYHAENYE</sequence>
<dbReference type="Proteomes" id="UP000305196">
    <property type="component" value="Unassembled WGS sequence"/>
</dbReference>
<dbReference type="EMBL" id="FLYI01000133">
    <property type="protein sequence ID" value="SCA81866.1"/>
    <property type="molecule type" value="Genomic_DNA"/>
</dbReference>
<dbReference type="VEuPathDB" id="PlasmoDB:PVP01_0010230"/>
<dbReference type="AlphaFoldDB" id="A0A1G4E543"/>
<proteinExistence type="predicted"/>
<name>A0A1G4E543_PLAVI</name>
<gene>
    <name evidence="1" type="ORF">PVC01_000057200</name>
</gene>
<protein>
    <recommendedName>
        <fullName evidence="3">VIR protein</fullName>
    </recommendedName>
</protein>
<dbReference type="VEuPathDB" id="PlasmoDB:PVW1_020025400"/>
<organism evidence="1 2">
    <name type="scientific">Plasmodium vivax</name>
    <name type="common">malaria parasite P. vivax</name>
    <dbReference type="NCBI Taxonomy" id="5855"/>
    <lineage>
        <taxon>Eukaryota</taxon>
        <taxon>Sar</taxon>
        <taxon>Alveolata</taxon>
        <taxon>Apicomplexa</taxon>
        <taxon>Aconoidasida</taxon>
        <taxon>Haemosporida</taxon>
        <taxon>Plasmodiidae</taxon>
        <taxon>Plasmodium</taxon>
        <taxon>Plasmodium (Plasmodium)</taxon>
    </lineage>
</organism>
<dbReference type="VEuPathDB" id="PlasmoDB:PVPAM_020025600"/>
<evidence type="ECO:0000313" key="2">
    <source>
        <dbReference type="Proteomes" id="UP000305196"/>
    </source>
</evidence>
<reference evidence="1 2" key="1">
    <citation type="submission" date="2016-07" db="EMBL/GenBank/DDBJ databases">
        <authorList>
            <consortium name="Pathogen Informatics"/>
        </authorList>
    </citation>
    <scope>NUCLEOTIDE SEQUENCE [LARGE SCALE GENOMIC DNA]</scope>
</reference>
<evidence type="ECO:0000313" key="1">
    <source>
        <dbReference type="EMBL" id="SCA81866.1"/>
    </source>
</evidence>
<accession>A0A1G4E543</accession>
<evidence type="ECO:0008006" key="3">
    <source>
        <dbReference type="Google" id="ProtNLM"/>
    </source>
</evidence>